<keyword evidence="1" id="KW-0732">Signal</keyword>
<accession>A0A0P1E9L6</accession>
<reference evidence="3" key="1">
    <citation type="submission" date="2015-09" db="EMBL/GenBank/DDBJ databases">
        <authorList>
            <person name="Rodrigo-Torres L."/>
            <person name="Arahal D.R."/>
        </authorList>
    </citation>
    <scope>NUCLEOTIDE SEQUENCE [LARGE SCALE GENOMIC DNA]</scope>
    <source>
        <strain evidence="3">CECT 4293</strain>
    </source>
</reference>
<protein>
    <recommendedName>
        <fullName evidence="4">Amidohydrolase</fullName>
    </recommendedName>
</protein>
<dbReference type="AlphaFoldDB" id="A0A0P1E9L6"/>
<sequence>MDRSRNPYLSTAFIAAFSFFGLSVTAQDAEAPQTLFTNVHVFDGVNDKRIENASVLVEGNMIKIVSTTQ</sequence>
<dbReference type="GO" id="GO:0016810">
    <property type="term" value="F:hydrolase activity, acting on carbon-nitrogen (but not peptide) bonds"/>
    <property type="evidence" value="ECO:0007669"/>
    <property type="project" value="InterPro"/>
</dbReference>
<dbReference type="SUPFAM" id="SSF51338">
    <property type="entry name" value="Composite domain of metallo-dependent hydrolases"/>
    <property type="match status" value="1"/>
</dbReference>
<evidence type="ECO:0000256" key="1">
    <source>
        <dbReference type="SAM" id="SignalP"/>
    </source>
</evidence>
<dbReference type="EMBL" id="CYPS01000067">
    <property type="protein sequence ID" value="CUH45368.1"/>
    <property type="molecule type" value="Genomic_DNA"/>
</dbReference>
<evidence type="ECO:0000313" key="3">
    <source>
        <dbReference type="Proteomes" id="UP000050786"/>
    </source>
</evidence>
<dbReference type="InterPro" id="IPR011059">
    <property type="entry name" value="Metal-dep_hydrolase_composite"/>
</dbReference>
<feature type="chain" id="PRO_5006061345" description="Amidohydrolase" evidence="1">
    <location>
        <begin position="27"/>
        <end position="69"/>
    </location>
</feature>
<organism evidence="2 3">
    <name type="scientific">Ruegeria atlantica</name>
    <dbReference type="NCBI Taxonomy" id="81569"/>
    <lineage>
        <taxon>Bacteria</taxon>
        <taxon>Pseudomonadati</taxon>
        <taxon>Pseudomonadota</taxon>
        <taxon>Alphaproteobacteria</taxon>
        <taxon>Rhodobacterales</taxon>
        <taxon>Roseobacteraceae</taxon>
        <taxon>Ruegeria</taxon>
    </lineage>
</organism>
<evidence type="ECO:0000313" key="2">
    <source>
        <dbReference type="EMBL" id="CUH45368.1"/>
    </source>
</evidence>
<dbReference type="RefSeq" id="WP_261307929.1">
    <property type="nucleotide sequence ID" value="NZ_CYPS01000067.1"/>
</dbReference>
<dbReference type="Proteomes" id="UP000050786">
    <property type="component" value="Unassembled WGS sequence"/>
</dbReference>
<evidence type="ECO:0008006" key="4">
    <source>
        <dbReference type="Google" id="ProtNLM"/>
    </source>
</evidence>
<proteinExistence type="predicted"/>
<dbReference type="Gene3D" id="2.30.40.10">
    <property type="entry name" value="Urease, subunit C, domain 1"/>
    <property type="match status" value="1"/>
</dbReference>
<keyword evidence="3" id="KW-1185">Reference proteome</keyword>
<name>A0A0P1E9L6_9RHOB</name>
<feature type="signal peptide" evidence="1">
    <location>
        <begin position="1"/>
        <end position="26"/>
    </location>
</feature>
<gene>
    <name evidence="2" type="ORF">RUM4293_04281</name>
</gene>